<comment type="subunit">
    <text evidence="7">The complex is composed of two ATP-binding proteins (PotA), two transmembrane proteins (PotB and PotC) and a solute-binding protein (PotD).</text>
</comment>
<dbReference type="PANTHER" id="PTHR42781:SF4">
    <property type="entry name" value="SPERMIDINE_PUTRESCINE IMPORT ATP-BINDING PROTEIN POTA"/>
    <property type="match status" value="1"/>
</dbReference>
<reference evidence="10" key="1">
    <citation type="journal article" date="2019" name="Int. J. Syst. Evol. Microbiol.">
        <title>The Global Catalogue of Microorganisms (GCM) 10K type strain sequencing project: providing services to taxonomists for standard genome sequencing and annotation.</title>
        <authorList>
            <consortium name="The Broad Institute Genomics Platform"/>
            <consortium name="The Broad Institute Genome Sequencing Center for Infectious Disease"/>
            <person name="Wu L."/>
            <person name="Ma J."/>
        </authorList>
    </citation>
    <scope>NUCLEOTIDE SEQUENCE [LARGE SCALE GENOMIC DNA]</scope>
    <source>
        <strain evidence="10">CGMCC 1.15643</strain>
    </source>
</reference>
<dbReference type="Pfam" id="PF00005">
    <property type="entry name" value="ABC_tran"/>
    <property type="match status" value="1"/>
</dbReference>
<dbReference type="GO" id="GO:0005524">
    <property type="term" value="F:ATP binding"/>
    <property type="evidence" value="ECO:0007669"/>
    <property type="project" value="UniProtKB-KW"/>
</dbReference>
<dbReference type="Gene3D" id="2.40.50.100">
    <property type="match status" value="1"/>
</dbReference>
<dbReference type="InterPro" id="IPR017871">
    <property type="entry name" value="ABC_transporter-like_CS"/>
</dbReference>
<comment type="caution">
    <text evidence="9">The sequence shown here is derived from an EMBL/GenBank/DDBJ whole genome shotgun (WGS) entry which is preliminary data.</text>
</comment>
<dbReference type="RefSeq" id="WP_158444461.1">
    <property type="nucleotide sequence ID" value="NZ_JAOAOS010000017.1"/>
</dbReference>
<evidence type="ECO:0000256" key="3">
    <source>
        <dbReference type="ARBA" id="ARBA00022741"/>
    </source>
</evidence>
<accession>A0ABW0F4G3</accession>
<dbReference type="EMBL" id="JBHSLI010000003">
    <property type="protein sequence ID" value="MFC5293371.1"/>
    <property type="molecule type" value="Genomic_DNA"/>
</dbReference>
<keyword evidence="6 7" id="KW-0472">Membrane</keyword>
<dbReference type="InterPro" id="IPR050093">
    <property type="entry name" value="ABC_SmlMolc_Importer"/>
</dbReference>
<dbReference type="InterPro" id="IPR003439">
    <property type="entry name" value="ABC_transporter-like_ATP-bd"/>
</dbReference>
<dbReference type="SMART" id="SM00382">
    <property type="entry name" value="AAA"/>
    <property type="match status" value="1"/>
</dbReference>
<proteinExistence type="inferred from homology"/>
<keyword evidence="5 7" id="KW-1278">Translocase</keyword>
<evidence type="ECO:0000256" key="1">
    <source>
        <dbReference type="ARBA" id="ARBA00022448"/>
    </source>
</evidence>
<evidence type="ECO:0000313" key="9">
    <source>
        <dbReference type="EMBL" id="MFC5293371.1"/>
    </source>
</evidence>
<dbReference type="NCBIfam" id="TIGR01187">
    <property type="entry name" value="potA"/>
    <property type="match status" value="1"/>
</dbReference>
<keyword evidence="1 7" id="KW-0813">Transport</keyword>
<organism evidence="9 10">
    <name type="scientific">Bosea minatitlanensis</name>
    <dbReference type="NCBI Taxonomy" id="128782"/>
    <lineage>
        <taxon>Bacteria</taxon>
        <taxon>Pseudomonadati</taxon>
        <taxon>Pseudomonadota</taxon>
        <taxon>Alphaproteobacteria</taxon>
        <taxon>Hyphomicrobiales</taxon>
        <taxon>Boseaceae</taxon>
        <taxon>Bosea</taxon>
    </lineage>
</organism>
<evidence type="ECO:0000256" key="2">
    <source>
        <dbReference type="ARBA" id="ARBA00022475"/>
    </source>
</evidence>
<protein>
    <recommendedName>
        <fullName evidence="7">Spermidine/putrescine import ATP-binding protein PotA</fullName>
        <ecNumber evidence="7">7.6.2.11</ecNumber>
    </recommendedName>
</protein>
<comment type="similarity">
    <text evidence="7">Belongs to the ABC transporter superfamily. Spermidine/putrescine importer (TC 3.A.1.11.1) family.</text>
</comment>
<dbReference type="InterPro" id="IPR003593">
    <property type="entry name" value="AAA+_ATPase"/>
</dbReference>
<sequence length="366" mass="39880">MTTTATKPGRDLSISGISKTFGTFKAVKDVSIDIKSGEFLTMLGPSGSGKTTLLMMIAGFVQPDRGGIHLGGQPITHLPPEARNFGMVFQGYALFPHLSVFDNVAFPLKVRRRPRAEIEEKVKAALDLVKLTTQSQRLPRQLSGGQQQRVALARALVFTPHLLLLDEPLSALDKKLRAELQEELKRLHRKLGLSFIYVTHDQDEALSMSDRIVVMSDGRLVEQGTPLELYDRPRTAFVADFLGKSNFVRGRVESHVEGGFVFSGGGARFMQQIRDAKPDIGSGVTVALRPEKLSILAPGAESDNRLSGVVREWNYFGSEFRILVDTPSCGPISVALPAWNAGVSPEVGQSLELGWSAGAGMEVQEA</sequence>
<dbReference type="InterPro" id="IPR013611">
    <property type="entry name" value="Transp-assoc_OB_typ2"/>
</dbReference>
<name>A0ABW0F4G3_9HYPH</name>
<keyword evidence="4 7" id="KW-0067">ATP-binding</keyword>
<dbReference type="SUPFAM" id="SSF50331">
    <property type="entry name" value="MOP-like"/>
    <property type="match status" value="1"/>
</dbReference>
<dbReference type="InterPro" id="IPR027417">
    <property type="entry name" value="P-loop_NTPase"/>
</dbReference>
<comment type="catalytic activity">
    <reaction evidence="7">
        <text>ATP + H2O + polyamine-[polyamine-binding protein]Side 1 = ADP + phosphate + polyamineSide 2 + [polyamine-binding protein]Side 1.</text>
        <dbReference type="EC" id="7.6.2.11"/>
    </reaction>
</comment>
<feature type="domain" description="ABC transporter" evidence="8">
    <location>
        <begin position="12"/>
        <end position="242"/>
    </location>
</feature>
<comment type="function">
    <text evidence="7">Part of the ABC transporter complex PotABCD involved in spermidine/putrescine import. Responsible for energy coupling to the transport system.</text>
</comment>
<evidence type="ECO:0000256" key="7">
    <source>
        <dbReference type="RuleBase" id="RU364083"/>
    </source>
</evidence>
<evidence type="ECO:0000256" key="6">
    <source>
        <dbReference type="ARBA" id="ARBA00023136"/>
    </source>
</evidence>
<dbReference type="PROSITE" id="PS00211">
    <property type="entry name" value="ABC_TRANSPORTER_1"/>
    <property type="match status" value="1"/>
</dbReference>
<gene>
    <name evidence="7" type="primary">potA</name>
    <name evidence="9" type="ORF">ACFPK2_10265</name>
</gene>
<dbReference type="InterPro" id="IPR008995">
    <property type="entry name" value="Mo/tungstate-bd_C_term_dom"/>
</dbReference>
<evidence type="ECO:0000259" key="8">
    <source>
        <dbReference type="PROSITE" id="PS50893"/>
    </source>
</evidence>
<keyword evidence="2 7" id="KW-1003">Cell membrane</keyword>
<dbReference type="EC" id="7.6.2.11" evidence="7"/>
<keyword evidence="10" id="KW-1185">Reference proteome</keyword>
<dbReference type="InterPro" id="IPR005893">
    <property type="entry name" value="PotA-like"/>
</dbReference>
<dbReference type="SUPFAM" id="SSF52540">
    <property type="entry name" value="P-loop containing nucleoside triphosphate hydrolases"/>
    <property type="match status" value="1"/>
</dbReference>
<dbReference type="Pfam" id="PF08402">
    <property type="entry name" value="TOBE_2"/>
    <property type="match status" value="1"/>
</dbReference>
<evidence type="ECO:0000256" key="4">
    <source>
        <dbReference type="ARBA" id="ARBA00022840"/>
    </source>
</evidence>
<dbReference type="PROSITE" id="PS50893">
    <property type="entry name" value="ABC_TRANSPORTER_2"/>
    <property type="match status" value="1"/>
</dbReference>
<keyword evidence="3 7" id="KW-0547">Nucleotide-binding</keyword>
<dbReference type="PANTHER" id="PTHR42781">
    <property type="entry name" value="SPERMIDINE/PUTRESCINE IMPORT ATP-BINDING PROTEIN POTA"/>
    <property type="match status" value="1"/>
</dbReference>
<evidence type="ECO:0000313" key="10">
    <source>
        <dbReference type="Proteomes" id="UP001595976"/>
    </source>
</evidence>
<dbReference type="Gene3D" id="3.40.50.300">
    <property type="entry name" value="P-loop containing nucleotide triphosphate hydrolases"/>
    <property type="match status" value="1"/>
</dbReference>
<dbReference type="Proteomes" id="UP001595976">
    <property type="component" value="Unassembled WGS sequence"/>
</dbReference>
<evidence type="ECO:0000256" key="5">
    <source>
        <dbReference type="ARBA" id="ARBA00022967"/>
    </source>
</evidence>